<name>A0AAV4MVK0_9ARAC</name>
<feature type="compositionally biased region" description="Low complexity" evidence="1">
    <location>
        <begin position="65"/>
        <end position="88"/>
    </location>
</feature>
<accession>A0AAV4MVK0</accession>
<dbReference type="Proteomes" id="UP001054837">
    <property type="component" value="Unassembled WGS sequence"/>
</dbReference>
<evidence type="ECO:0000256" key="1">
    <source>
        <dbReference type="SAM" id="MobiDB-lite"/>
    </source>
</evidence>
<feature type="region of interest" description="Disordered" evidence="1">
    <location>
        <begin position="50"/>
        <end position="88"/>
    </location>
</feature>
<protein>
    <submittedName>
        <fullName evidence="2">Uncharacterized protein</fullName>
    </submittedName>
</protein>
<sequence>MVQDSYISTRSQPTQSVISELGRAMSWSAQGTKKKDKNYMALFFSENSAKNSKSFDPAKESKSWSEQTTTTHQSPPTSSSPNHCTTNTITTTATTTTTSTDKTSTPAVCGGDCGNIMCSLSPACIEDMFEDTSKKAAQPCSSPSGPPSDEVSDDGSLRRRTKSEGCYSTAYRCKSSKKSQSPSLDSSRELLSPPAQDDSDEVDTVTGELNRVSQGSSSTSTWSGRVRDLKREVKHRICRLRSPKASANSSQVRPVLFHVCCLLRLAWKTISPFGLADILFLYY</sequence>
<feature type="region of interest" description="Disordered" evidence="1">
    <location>
        <begin position="176"/>
        <end position="202"/>
    </location>
</feature>
<reference evidence="2 3" key="1">
    <citation type="submission" date="2021-06" db="EMBL/GenBank/DDBJ databases">
        <title>Caerostris darwini draft genome.</title>
        <authorList>
            <person name="Kono N."/>
            <person name="Arakawa K."/>
        </authorList>
    </citation>
    <scope>NUCLEOTIDE SEQUENCE [LARGE SCALE GENOMIC DNA]</scope>
</reference>
<organism evidence="2 3">
    <name type="scientific">Caerostris darwini</name>
    <dbReference type="NCBI Taxonomy" id="1538125"/>
    <lineage>
        <taxon>Eukaryota</taxon>
        <taxon>Metazoa</taxon>
        <taxon>Ecdysozoa</taxon>
        <taxon>Arthropoda</taxon>
        <taxon>Chelicerata</taxon>
        <taxon>Arachnida</taxon>
        <taxon>Araneae</taxon>
        <taxon>Araneomorphae</taxon>
        <taxon>Entelegynae</taxon>
        <taxon>Araneoidea</taxon>
        <taxon>Araneidae</taxon>
        <taxon>Caerostris</taxon>
    </lineage>
</organism>
<dbReference type="EMBL" id="BPLQ01000884">
    <property type="protein sequence ID" value="GIX75981.1"/>
    <property type="molecule type" value="Genomic_DNA"/>
</dbReference>
<gene>
    <name evidence="2" type="primary">AVEN_217598_1</name>
    <name evidence="2" type="ORF">CDAR_496272</name>
</gene>
<proteinExistence type="predicted"/>
<evidence type="ECO:0000313" key="3">
    <source>
        <dbReference type="Proteomes" id="UP001054837"/>
    </source>
</evidence>
<comment type="caution">
    <text evidence="2">The sequence shown here is derived from an EMBL/GenBank/DDBJ whole genome shotgun (WGS) entry which is preliminary data.</text>
</comment>
<feature type="region of interest" description="Disordered" evidence="1">
    <location>
        <begin position="135"/>
        <end position="163"/>
    </location>
</feature>
<dbReference type="AlphaFoldDB" id="A0AAV4MVK0"/>
<evidence type="ECO:0000313" key="2">
    <source>
        <dbReference type="EMBL" id="GIX75981.1"/>
    </source>
</evidence>
<keyword evidence="3" id="KW-1185">Reference proteome</keyword>